<organism evidence="4 5">
    <name type="scientific">Tanticharoenia sakaeratensis NBRC 103193</name>
    <dbReference type="NCBI Taxonomy" id="1231623"/>
    <lineage>
        <taxon>Bacteria</taxon>
        <taxon>Pseudomonadati</taxon>
        <taxon>Pseudomonadota</taxon>
        <taxon>Alphaproteobacteria</taxon>
        <taxon>Acetobacterales</taxon>
        <taxon>Acetobacteraceae</taxon>
        <taxon>Tanticharoenia</taxon>
    </lineage>
</organism>
<dbReference type="SUPFAM" id="SSF48208">
    <property type="entry name" value="Six-hairpin glycosidases"/>
    <property type="match status" value="1"/>
</dbReference>
<dbReference type="InterPro" id="IPR012341">
    <property type="entry name" value="6hp_glycosidase-like_sf"/>
</dbReference>
<comment type="caution">
    <text evidence="4">The sequence shown here is derived from an EMBL/GenBank/DDBJ whole genome shotgun (WGS) entry which is preliminary data.</text>
</comment>
<dbReference type="STRING" id="1231623.Tasa_028_021"/>
<accession>A0A0D6MLU1</accession>
<dbReference type="PANTHER" id="PTHR31616">
    <property type="entry name" value="TREHALASE"/>
    <property type="match status" value="1"/>
</dbReference>
<dbReference type="RefSeq" id="WP_241767734.1">
    <property type="nucleotide sequence ID" value="NZ_BALE01000028.1"/>
</dbReference>
<evidence type="ECO:0000313" key="5">
    <source>
        <dbReference type="Proteomes" id="UP000032679"/>
    </source>
</evidence>
<feature type="domain" description="Trehalase-like N-terminal" evidence="3">
    <location>
        <begin position="28"/>
        <end position="102"/>
    </location>
</feature>
<dbReference type="Pfam" id="PF00723">
    <property type="entry name" value="Glyco_hydro_15"/>
    <property type="match status" value="1"/>
</dbReference>
<evidence type="ECO:0000313" key="4">
    <source>
        <dbReference type="EMBL" id="GAN54654.1"/>
    </source>
</evidence>
<keyword evidence="4" id="KW-0378">Hydrolase</keyword>
<dbReference type="InterPro" id="IPR011613">
    <property type="entry name" value="GH15-like"/>
</dbReference>
<keyword evidence="5" id="KW-1185">Reference proteome</keyword>
<name>A0A0D6MLU1_9PROT</name>
<evidence type="ECO:0000259" key="3">
    <source>
        <dbReference type="Pfam" id="PF19291"/>
    </source>
</evidence>
<dbReference type="PANTHER" id="PTHR31616:SF0">
    <property type="entry name" value="GLUCAN 1,4-ALPHA-GLUCOSIDASE"/>
    <property type="match status" value="1"/>
</dbReference>
<dbReference type="Gene3D" id="1.50.10.10">
    <property type="match status" value="1"/>
</dbReference>
<evidence type="ECO:0000259" key="2">
    <source>
        <dbReference type="Pfam" id="PF00723"/>
    </source>
</evidence>
<dbReference type="Pfam" id="PF19291">
    <property type="entry name" value="TREH_N"/>
    <property type="match status" value="1"/>
</dbReference>
<reference evidence="4 5" key="1">
    <citation type="submission" date="2012-10" db="EMBL/GenBank/DDBJ databases">
        <title>Genome sequencing of Tanticharoenia sakaeratensis NBRC 103193.</title>
        <authorList>
            <person name="Azuma Y."/>
            <person name="Hadano H."/>
            <person name="Hirakawa H."/>
            <person name="Matsushita K."/>
        </authorList>
    </citation>
    <scope>NUCLEOTIDE SEQUENCE [LARGE SCALE GENOMIC DNA]</scope>
    <source>
        <strain evidence="4 5">NBRC 103193</strain>
    </source>
</reference>
<gene>
    <name evidence="4" type="ORF">Tasa_028_021</name>
</gene>
<dbReference type="InterPro" id="IPR045582">
    <property type="entry name" value="Trehalase-like_N"/>
</dbReference>
<dbReference type="EMBL" id="BALE01000028">
    <property type="protein sequence ID" value="GAN54654.1"/>
    <property type="molecule type" value="Genomic_DNA"/>
</dbReference>
<dbReference type="GO" id="GO:0004553">
    <property type="term" value="F:hydrolase activity, hydrolyzing O-glycosyl compounds"/>
    <property type="evidence" value="ECO:0007669"/>
    <property type="project" value="UniProtKB-ARBA"/>
</dbReference>
<proteinExistence type="predicted"/>
<dbReference type="InterPro" id="IPR008928">
    <property type="entry name" value="6-hairpin_glycosidase_sf"/>
</dbReference>
<feature type="domain" description="GH15-like" evidence="2">
    <location>
        <begin position="248"/>
        <end position="604"/>
    </location>
</feature>
<dbReference type="Proteomes" id="UP000032679">
    <property type="component" value="Unassembled WGS sequence"/>
</dbReference>
<sequence>MTAPSFETRHELPAPGEAPLGPNDGDWPIQDMAALGDGRSVALIAPDGAIIWWCVPAIDSPALFDRLLDAYIGGYFQIRPDTACTVTRRYRDDSNVLETVFETETGRVRLTESLNSSLAGRLPWSELARLLVCERGHMTLHISARFGRQFNAVSPWIRHHPGNHGLVFHVEQTMGQLLVSENVTIEYRNDIGFAGHVALHRDERAMVAVVATRNEPLCIPTLQEIEDRISDSDHAWQRWTESLTYDGPYRGVVRRSALALKLLLSSHSGAIAAAATMGLPEKIGGPKNYDYRYAWVRDAAYTVCAFLRLGVRPESKAGFTWLIHRMADAGLRVFYTLDGAAPPSTHDVNDIRGYRRSQPVMIGNAATHQHQHGIYGDILHVASMFTQSGHLLDMNTGILLSNIVDECADRWRQRDAGIWELADPEHYTMSKISAWQALARGAELARQGYLPSTCADRWERERDRIAEWIDDHCWSEKKKAYTFYRGTERLDASIALAAAFGFPRPERLRSTMDAIARELGAGPFIYRYSGAAQEEGSFLACAFWLAEAQHILGRTEDAARRYNAILAAIAPSTGTISEMIDPATGAHLGNTPQGLTHLAIVHAACIMAGKTQP</sequence>
<dbReference type="AlphaFoldDB" id="A0A0D6MLU1"/>
<protein>
    <submittedName>
        <fullName evidence="4">Glycoside hydrolase 15-related protein</fullName>
    </submittedName>
</protein>
<dbReference type="GO" id="GO:0005975">
    <property type="term" value="P:carbohydrate metabolic process"/>
    <property type="evidence" value="ECO:0007669"/>
    <property type="project" value="InterPro"/>
</dbReference>
<evidence type="ECO:0000256" key="1">
    <source>
        <dbReference type="SAM" id="MobiDB-lite"/>
    </source>
</evidence>
<feature type="region of interest" description="Disordered" evidence="1">
    <location>
        <begin position="1"/>
        <end position="26"/>
    </location>
</feature>